<protein>
    <submittedName>
        <fullName evidence="1">Uncharacterized protein</fullName>
    </submittedName>
</protein>
<reference evidence="1 2" key="1">
    <citation type="submission" date="2016-11" db="EMBL/GenBank/DDBJ databases">
        <authorList>
            <person name="Jaros S."/>
            <person name="Januszkiewicz K."/>
            <person name="Wedrychowicz H."/>
        </authorList>
    </citation>
    <scope>NUCLEOTIDE SEQUENCE [LARGE SCALE GENOMIC DNA]</scope>
    <source>
        <strain evidence="1 2">DSM 18119</strain>
    </source>
</reference>
<dbReference type="EMBL" id="FQUU01000012">
    <property type="protein sequence ID" value="SHF51397.1"/>
    <property type="molecule type" value="Genomic_DNA"/>
</dbReference>
<accession>A0A1M5C9W4</accession>
<proteinExistence type="predicted"/>
<evidence type="ECO:0000313" key="2">
    <source>
        <dbReference type="Proteomes" id="UP000184048"/>
    </source>
</evidence>
<keyword evidence="2" id="KW-1185">Reference proteome</keyword>
<evidence type="ECO:0000313" key="1">
    <source>
        <dbReference type="EMBL" id="SHF51397.1"/>
    </source>
</evidence>
<dbReference type="Proteomes" id="UP000184048">
    <property type="component" value="Unassembled WGS sequence"/>
</dbReference>
<name>A0A1M5C9W4_9BACT</name>
<dbReference type="AlphaFoldDB" id="A0A1M5C9W4"/>
<sequence>MDTQITTWEMNLESSAVNDTREEIAAGPLEPYKLDWDAINWN</sequence>
<dbReference type="RefSeq" id="WP_262494404.1">
    <property type="nucleotide sequence ID" value="NZ_FQUU01000012.1"/>
</dbReference>
<organism evidence="1 2">
    <name type="scientific">Flavisolibacter ginsengisoli DSM 18119</name>
    <dbReference type="NCBI Taxonomy" id="1121884"/>
    <lineage>
        <taxon>Bacteria</taxon>
        <taxon>Pseudomonadati</taxon>
        <taxon>Bacteroidota</taxon>
        <taxon>Chitinophagia</taxon>
        <taxon>Chitinophagales</taxon>
        <taxon>Chitinophagaceae</taxon>
        <taxon>Flavisolibacter</taxon>
    </lineage>
</organism>
<gene>
    <name evidence="1" type="ORF">SAMN02745131_02829</name>
</gene>